<name>A0A8K0RHQ2_9PLEO</name>
<gene>
    <name evidence="2" type="ORF">FB567DRAFT_575061</name>
</gene>
<dbReference type="EMBL" id="JAGMVJ010000001">
    <property type="protein sequence ID" value="KAH7095237.1"/>
    <property type="molecule type" value="Genomic_DNA"/>
</dbReference>
<sequence length="360" mass="41478">MCTDLAIRYECGHKIVSNFPCKSKKCKSIEKCTKDKARRCRVCDRDETARISRGRDIAVQSVQAIQSLLDSISRDAGAAEQRYFHAEQARKEGCNRVEELELALKEATERTPMPLAMCTEIQFTVACQHSATKHWCPDDDKPDECRFQHRLRTTIEENCMECRQQETRLRDKDIKKLQDRFAAEERRVKRLQTRVESLEETLSIAKPGLEWTEKLGMVQTRSWDLSHTLEPVGSWSQYQHNRIIRICTTISTLETICREKCAVATSLVQHSMSSTDCDPSMHRRLERRRAVRCYRSQGLRSANQLPLVAKAFLNASHTNRQSCHRNRKPNGTAFQSSSKAFDHRIGVHARNLSFNRPIVG</sequence>
<evidence type="ECO:0000313" key="2">
    <source>
        <dbReference type="EMBL" id="KAH7095237.1"/>
    </source>
</evidence>
<dbReference type="AlphaFoldDB" id="A0A8K0RHQ2"/>
<feature type="coiled-coil region" evidence="1">
    <location>
        <begin position="174"/>
        <end position="201"/>
    </location>
</feature>
<evidence type="ECO:0000256" key="1">
    <source>
        <dbReference type="SAM" id="Coils"/>
    </source>
</evidence>
<keyword evidence="1" id="KW-0175">Coiled coil</keyword>
<dbReference type="Proteomes" id="UP000813461">
    <property type="component" value="Unassembled WGS sequence"/>
</dbReference>
<evidence type="ECO:0000313" key="3">
    <source>
        <dbReference type="Proteomes" id="UP000813461"/>
    </source>
</evidence>
<organism evidence="2 3">
    <name type="scientific">Paraphoma chrysanthemicola</name>
    <dbReference type="NCBI Taxonomy" id="798071"/>
    <lineage>
        <taxon>Eukaryota</taxon>
        <taxon>Fungi</taxon>
        <taxon>Dikarya</taxon>
        <taxon>Ascomycota</taxon>
        <taxon>Pezizomycotina</taxon>
        <taxon>Dothideomycetes</taxon>
        <taxon>Pleosporomycetidae</taxon>
        <taxon>Pleosporales</taxon>
        <taxon>Pleosporineae</taxon>
        <taxon>Phaeosphaeriaceae</taxon>
        <taxon>Paraphoma</taxon>
    </lineage>
</organism>
<keyword evidence="3" id="KW-1185">Reference proteome</keyword>
<reference evidence="2" key="1">
    <citation type="journal article" date="2021" name="Nat. Commun.">
        <title>Genetic determinants of endophytism in the Arabidopsis root mycobiome.</title>
        <authorList>
            <person name="Mesny F."/>
            <person name="Miyauchi S."/>
            <person name="Thiergart T."/>
            <person name="Pickel B."/>
            <person name="Atanasova L."/>
            <person name="Karlsson M."/>
            <person name="Huettel B."/>
            <person name="Barry K.W."/>
            <person name="Haridas S."/>
            <person name="Chen C."/>
            <person name="Bauer D."/>
            <person name="Andreopoulos W."/>
            <person name="Pangilinan J."/>
            <person name="LaButti K."/>
            <person name="Riley R."/>
            <person name="Lipzen A."/>
            <person name="Clum A."/>
            <person name="Drula E."/>
            <person name="Henrissat B."/>
            <person name="Kohler A."/>
            <person name="Grigoriev I.V."/>
            <person name="Martin F.M."/>
            <person name="Hacquard S."/>
        </authorList>
    </citation>
    <scope>NUCLEOTIDE SEQUENCE</scope>
    <source>
        <strain evidence="2">MPI-SDFR-AT-0120</strain>
    </source>
</reference>
<proteinExistence type="predicted"/>
<accession>A0A8K0RHQ2</accession>
<protein>
    <submittedName>
        <fullName evidence="2">Uncharacterized protein</fullName>
    </submittedName>
</protein>
<dbReference type="OrthoDB" id="3690135at2759"/>
<comment type="caution">
    <text evidence="2">The sequence shown here is derived from an EMBL/GenBank/DDBJ whole genome shotgun (WGS) entry which is preliminary data.</text>
</comment>